<dbReference type="InterPro" id="IPR000843">
    <property type="entry name" value="HTH_LacI"/>
</dbReference>
<evidence type="ECO:0000313" key="6">
    <source>
        <dbReference type="Proteomes" id="UP000698222"/>
    </source>
</evidence>
<keyword evidence="2" id="KW-0238">DNA-binding</keyword>
<proteinExistence type="predicted"/>
<dbReference type="PROSITE" id="PS00356">
    <property type="entry name" value="HTH_LACI_1"/>
    <property type="match status" value="1"/>
</dbReference>
<evidence type="ECO:0000256" key="1">
    <source>
        <dbReference type="ARBA" id="ARBA00023015"/>
    </source>
</evidence>
<dbReference type="Proteomes" id="UP000698222">
    <property type="component" value="Unassembled WGS sequence"/>
</dbReference>
<accession>A0ABS4YNH2</accession>
<comment type="caution">
    <text evidence="5">The sequence shown here is derived from an EMBL/GenBank/DDBJ whole genome shotgun (WGS) entry which is preliminary data.</text>
</comment>
<sequence>MSSEVAVPAHRTAVTLADVAGRAGVSIATASFVLSGRGGSRSAGSPATKAKVRAAAEELGYVPNRNAQAMRTGRGGGIVLSLGTLDDPWGVQLANQVRRDALPHDLSTLVLADERWLEYLSGASADAAFITSVDFVEDGPERVRRLNAATQTGIVAFTAQMEPEGFDVISSTPYRAVAQAYRRLRGRHERVHLLAPNLGDGRCTRITLAHPRTRAFLEAVRDLGDGRPEDLVHVSPEGSRDTYRAGLEWLSGPTRPRAVICFTGYQAVALQFAAERLGLDIPGDLEIISIGDVPAESEYFDPISYYGVDDVFARISSVVIDAARDRGDRPGRLHAFDWQFFPGATTRDDEATLRDDE</sequence>
<keyword evidence="1" id="KW-0805">Transcription regulation</keyword>
<reference evidence="5 6" key="1">
    <citation type="submission" date="2021-03" db="EMBL/GenBank/DDBJ databases">
        <title>Sequencing the genomes of 1000 actinobacteria strains.</title>
        <authorList>
            <person name="Klenk H.-P."/>
        </authorList>
    </citation>
    <scope>NUCLEOTIDE SEQUENCE [LARGE SCALE GENOMIC DNA]</scope>
    <source>
        <strain evidence="5 6">DSM 14564</strain>
    </source>
</reference>
<dbReference type="SUPFAM" id="SSF53822">
    <property type="entry name" value="Periplasmic binding protein-like I"/>
    <property type="match status" value="1"/>
</dbReference>
<evidence type="ECO:0000313" key="5">
    <source>
        <dbReference type="EMBL" id="MBP2410332.1"/>
    </source>
</evidence>
<dbReference type="EMBL" id="JAGIOC010000001">
    <property type="protein sequence ID" value="MBP2410332.1"/>
    <property type="molecule type" value="Genomic_DNA"/>
</dbReference>
<dbReference type="SUPFAM" id="SSF47413">
    <property type="entry name" value="lambda repressor-like DNA-binding domains"/>
    <property type="match status" value="1"/>
</dbReference>
<feature type="domain" description="HTH lacI-type" evidence="4">
    <location>
        <begin position="14"/>
        <end position="72"/>
    </location>
</feature>
<dbReference type="InterPro" id="IPR010982">
    <property type="entry name" value="Lambda_DNA-bd_dom_sf"/>
</dbReference>
<dbReference type="Gene3D" id="3.40.50.2300">
    <property type="match status" value="2"/>
</dbReference>
<gene>
    <name evidence="5" type="ORF">JOF44_003235</name>
</gene>
<keyword evidence="6" id="KW-1185">Reference proteome</keyword>
<protein>
    <submittedName>
        <fullName evidence="5">LacI family transcriptional regulator</fullName>
    </submittedName>
</protein>
<evidence type="ECO:0000259" key="4">
    <source>
        <dbReference type="PROSITE" id="PS50932"/>
    </source>
</evidence>
<evidence type="ECO:0000256" key="2">
    <source>
        <dbReference type="ARBA" id="ARBA00023125"/>
    </source>
</evidence>
<dbReference type="CDD" id="cd01392">
    <property type="entry name" value="HTH_LacI"/>
    <property type="match status" value="1"/>
</dbReference>
<dbReference type="PROSITE" id="PS50932">
    <property type="entry name" value="HTH_LACI_2"/>
    <property type="match status" value="1"/>
</dbReference>
<dbReference type="PANTHER" id="PTHR30146:SF109">
    <property type="entry name" value="HTH-TYPE TRANSCRIPTIONAL REGULATOR GALS"/>
    <property type="match status" value="1"/>
</dbReference>
<dbReference type="InterPro" id="IPR046335">
    <property type="entry name" value="LacI/GalR-like_sensor"/>
</dbReference>
<evidence type="ECO:0000256" key="3">
    <source>
        <dbReference type="ARBA" id="ARBA00023163"/>
    </source>
</evidence>
<dbReference type="Gene3D" id="1.10.260.40">
    <property type="entry name" value="lambda repressor-like DNA-binding domains"/>
    <property type="match status" value="1"/>
</dbReference>
<dbReference type="Pfam" id="PF13377">
    <property type="entry name" value="Peripla_BP_3"/>
    <property type="match status" value="1"/>
</dbReference>
<dbReference type="RefSeq" id="WP_209893798.1">
    <property type="nucleotide sequence ID" value="NZ_BAAAJV010000016.1"/>
</dbReference>
<keyword evidence="3" id="KW-0804">Transcription</keyword>
<dbReference type="Pfam" id="PF00356">
    <property type="entry name" value="LacI"/>
    <property type="match status" value="1"/>
</dbReference>
<name>A0ABS4YNH2_9MICO</name>
<dbReference type="InterPro" id="IPR028082">
    <property type="entry name" value="Peripla_BP_I"/>
</dbReference>
<dbReference type="SMART" id="SM00354">
    <property type="entry name" value="HTH_LACI"/>
    <property type="match status" value="1"/>
</dbReference>
<organism evidence="5 6">
    <name type="scientific">Brachybacterium fresconis</name>
    <dbReference type="NCBI Taxonomy" id="173363"/>
    <lineage>
        <taxon>Bacteria</taxon>
        <taxon>Bacillati</taxon>
        <taxon>Actinomycetota</taxon>
        <taxon>Actinomycetes</taxon>
        <taxon>Micrococcales</taxon>
        <taxon>Dermabacteraceae</taxon>
        <taxon>Brachybacterium</taxon>
    </lineage>
</organism>
<dbReference type="PANTHER" id="PTHR30146">
    <property type="entry name" value="LACI-RELATED TRANSCRIPTIONAL REPRESSOR"/>
    <property type="match status" value="1"/>
</dbReference>